<dbReference type="InterPro" id="IPR037294">
    <property type="entry name" value="ABC_BtuC-like"/>
</dbReference>
<keyword evidence="3" id="KW-0813">Transport</keyword>
<accession>A0A2N7QB03</accession>
<evidence type="ECO:0000313" key="10">
    <source>
        <dbReference type="Proteomes" id="UP000235619"/>
    </source>
</evidence>
<evidence type="ECO:0000256" key="4">
    <source>
        <dbReference type="ARBA" id="ARBA00022475"/>
    </source>
</evidence>
<feature type="transmembrane region" description="Helical" evidence="8">
    <location>
        <begin position="40"/>
        <end position="58"/>
    </location>
</feature>
<comment type="caution">
    <text evidence="9">The sequence shown here is derived from an EMBL/GenBank/DDBJ whole genome shotgun (WGS) entry which is preliminary data.</text>
</comment>
<dbReference type="GO" id="GO:0022857">
    <property type="term" value="F:transmembrane transporter activity"/>
    <property type="evidence" value="ECO:0007669"/>
    <property type="project" value="InterPro"/>
</dbReference>
<evidence type="ECO:0000313" key="9">
    <source>
        <dbReference type="EMBL" id="PMP95564.1"/>
    </source>
</evidence>
<dbReference type="GO" id="GO:0005886">
    <property type="term" value="C:plasma membrane"/>
    <property type="evidence" value="ECO:0007669"/>
    <property type="project" value="UniProtKB-SubCell"/>
</dbReference>
<evidence type="ECO:0000256" key="2">
    <source>
        <dbReference type="ARBA" id="ARBA00007935"/>
    </source>
</evidence>
<keyword evidence="4" id="KW-1003">Cell membrane</keyword>
<gene>
    <name evidence="9" type="ORF">C0169_05315</name>
</gene>
<dbReference type="GO" id="GO:0033214">
    <property type="term" value="P:siderophore-iron import into cell"/>
    <property type="evidence" value="ECO:0007669"/>
    <property type="project" value="TreeGrafter"/>
</dbReference>
<dbReference type="PANTHER" id="PTHR30472">
    <property type="entry name" value="FERRIC ENTEROBACTIN TRANSPORT SYSTEM PERMEASE PROTEIN"/>
    <property type="match status" value="1"/>
</dbReference>
<keyword evidence="7 8" id="KW-0472">Membrane</keyword>
<evidence type="ECO:0000256" key="8">
    <source>
        <dbReference type="SAM" id="Phobius"/>
    </source>
</evidence>
<dbReference type="Pfam" id="PF01032">
    <property type="entry name" value="FecCD"/>
    <property type="match status" value="1"/>
</dbReference>
<proteinExistence type="inferred from homology"/>
<comment type="subcellular location">
    <subcellularLocation>
        <location evidence="1">Cell membrane</location>
        <topology evidence="1">Multi-pass membrane protein</topology>
    </subcellularLocation>
</comment>
<keyword evidence="5 8" id="KW-0812">Transmembrane</keyword>
<evidence type="ECO:0000256" key="1">
    <source>
        <dbReference type="ARBA" id="ARBA00004651"/>
    </source>
</evidence>
<dbReference type="InterPro" id="IPR000522">
    <property type="entry name" value="ABC_transptr_permease_BtuC"/>
</dbReference>
<dbReference type="Proteomes" id="UP000235619">
    <property type="component" value="Unassembled WGS sequence"/>
</dbReference>
<dbReference type="AlphaFoldDB" id="A0A2N7QB03"/>
<dbReference type="PANTHER" id="PTHR30472:SF70">
    <property type="entry name" value="MOLYBDATE IMPORT SYSTEM PERMEASE PROTEIN MOLB"/>
    <property type="match status" value="1"/>
</dbReference>
<evidence type="ECO:0000256" key="6">
    <source>
        <dbReference type="ARBA" id="ARBA00022989"/>
    </source>
</evidence>
<feature type="transmembrane region" description="Helical" evidence="8">
    <location>
        <begin position="12"/>
        <end position="28"/>
    </location>
</feature>
<feature type="non-terminal residue" evidence="9">
    <location>
        <position position="1"/>
    </location>
</feature>
<dbReference type="SUPFAM" id="SSF81345">
    <property type="entry name" value="ABC transporter involved in vitamin B12 uptake, BtuC"/>
    <property type="match status" value="1"/>
</dbReference>
<dbReference type="Gene3D" id="1.10.3470.10">
    <property type="entry name" value="ABC transporter involved in vitamin B12 uptake, BtuC"/>
    <property type="match status" value="1"/>
</dbReference>
<comment type="similarity">
    <text evidence="2">Belongs to the binding-protein-dependent transport system permease family. FecCD subfamily.</text>
</comment>
<keyword evidence="6 8" id="KW-1133">Transmembrane helix</keyword>
<evidence type="ECO:0000256" key="7">
    <source>
        <dbReference type="ARBA" id="ARBA00023136"/>
    </source>
</evidence>
<protein>
    <submittedName>
        <fullName evidence="9">Iron transporter</fullName>
    </submittedName>
</protein>
<reference evidence="9 10" key="1">
    <citation type="submission" date="2018-01" db="EMBL/GenBank/DDBJ databases">
        <title>Metagenomic assembled genomes from two thermal pools in the Uzon Caldera, Kamchatka, Russia.</title>
        <authorList>
            <person name="Wilkins L."/>
            <person name="Ettinger C."/>
        </authorList>
    </citation>
    <scope>NUCLEOTIDE SEQUENCE [LARGE SCALE GENOMIC DNA]</scope>
    <source>
        <strain evidence="9">ARK-04</strain>
    </source>
</reference>
<evidence type="ECO:0000256" key="5">
    <source>
        <dbReference type="ARBA" id="ARBA00022692"/>
    </source>
</evidence>
<sequence length="68" mass="7239">LIRMMIGPDHKVLLPLSLCGGGAFMIAADTLSRTITNFDIPVGIITALTGAPFFIYLMKKGGESAWGK</sequence>
<evidence type="ECO:0000256" key="3">
    <source>
        <dbReference type="ARBA" id="ARBA00022448"/>
    </source>
</evidence>
<organism evidence="9 10">
    <name type="scientific">Thermodesulfobacterium geofontis</name>
    <dbReference type="NCBI Taxonomy" id="1295609"/>
    <lineage>
        <taxon>Bacteria</taxon>
        <taxon>Pseudomonadati</taxon>
        <taxon>Thermodesulfobacteriota</taxon>
        <taxon>Thermodesulfobacteria</taxon>
        <taxon>Thermodesulfobacteriales</taxon>
        <taxon>Thermodesulfobacteriaceae</taxon>
        <taxon>Thermodesulfobacterium</taxon>
    </lineage>
</organism>
<name>A0A2N7QB03_9BACT</name>
<dbReference type="EMBL" id="PNJD01000326">
    <property type="protein sequence ID" value="PMP95564.1"/>
    <property type="molecule type" value="Genomic_DNA"/>
</dbReference>